<dbReference type="EMBL" id="MU864355">
    <property type="protein sequence ID" value="KAK4192369.1"/>
    <property type="molecule type" value="Genomic_DNA"/>
</dbReference>
<evidence type="ECO:0000259" key="1">
    <source>
        <dbReference type="SMART" id="SM01111"/>
    </source>
</evidence>
<dbReference type="InterPro" id="IPR011058">
    <property type="entry name" value="Cyanovirin-N"/>
</dbReference>
<dbReference type="SUPFAM" id="SSF51322">
    <property type="entry name" value="Cyanovirin-N"/>
    <property type="match status" value="1"/>
</dbReference>
<evidence type="ECO:0000313" key="2">
    <source>
        <dbReference type="EMBL" id="KAK4192369.1"/>
    </source>
</evidence>
<dbReference type="Proteomes" id="UP001302126">
    <property type="component" value="Unassembled WGS sequence"/>
</dbReference>
<accession>A0AAN7AMP4</accession>
<reference evidence="2" key="1">
    <citation type="journal article" date="2023" name="Mol. Phylogenet. Evol.">
        <title>Genome-scale phylogeny and comparative genomics of the fungal order Sordariales.</title>
        <authorList>
            <person name="Hensen N."/>
            <person name="Bonometti L."/>
            <person name="Westerberg I."/>
            <person name="Brannstrom I.O."/>
            <person name="Guillou S."/>
            <person name="Cros-Aarteil S."/>
            <person name="Calhoun S."/>
            <person name="Haridas S."/>
            <person name="Kuo A."/>
            <person name="Mondo S."/>
            <person name="Pangilinan J."/>
            <person name="Riley R."/>
            <person name="LaButti K."/>
            <person name="Andreopoulos B."/>
            <person name="Lipzen A."/>
            <person name="Chen C."/>
            <person name="Yan M."/>
            <person name="Daum C."/>
            <person name="Ng V."/>
            <person name="Clum A."/>
            <person name="Steindorff A."/>
            <person name="Ohm R.A."/>
            <person name="Martin F."/>
            <person name="Silar P."/>
            <person name="Natvig D.O."/>
            <person name="Lalanne C."/>
            <person name="Gautier V."/>
            <person name="Ament-Velasquez S.L."/>
            <person name="Kruys A."/>
            <person name="Hutchinson M.I."/>
            <person name="Powell A.J."/>
            <person name="Barry K."/>
            <person name="Miller A.N."/>
            <person name="Grigoriev I.V."/>
            <person name="Debuchy R."/>
            <person name="Gladieux P."/>
            <person name="Hiltunen Thoren M."/>
            <person name="Johannesson H."/>
        </authorList>
    </citation>
    <scope>NUCLEOTIDE SEQUENCE</scope>
    <source>
        <strain evidence="2">PSN309</strain>
    </source>
</reference>
<dbReference type="AlphaFoldDB" id="A0AAN7AMP4"/>
<keyword evidence="3" id="KW-1185">Reference proteome</keyword>
<dbReference type="InterPro" id="IPR036673">
    <property type="entry name" value="Cyanovirin-N_sf"/>
</dbReference>
<dbReference type="SMART" id="SM01111">
    <property type="entry name" value="CVNH"/>
    <property type="match status" value="1"/>
</dbReference>
<dbReference type="Gene3D" id="2.30.60.10">
    <property type="entry name" value="Cyanovirin-N"/>
    <property type="match status" value="1"/>
</dbReference>
<name>A0AAN7AMP4_9PEZI</name>
<comment type="caution">
    <text evidence="2">The sequence shown here is derived from an EMBL/GenBank/DDBJ whole genome shotgun (WGS) entry which is preliminary data.</text>
</comment>
<sequence>MFLCPLCYLTYKPPSLPAVSEILVLSSPSCDSSNSTYQASTLKTTTMLALTSLILLTATATASSKWKDFSQTCTEIDFIHGWYIDANCTNTDTGVVVRSELDLNLCIGLLQETGQLQWEPYGKFRVYCKHCNVAPDHQDSPILTCSCTPMFGHHYNKTVEASINLDTGVGVAKGYLACDGAAPSDGTIPAK</sequence>
<gene>
    <name evidence="2" type="ORF">QBC35DRAFT_485033</name>
</gene>
<dbReference type="Pfam" id="PF08881">
    <property type="entry name" value="CVNH"/>
    <property type="match status" value="1"/>
</dbReference>
<reference evidence="2" key="2">
    <citation type="submission" date="2023-05" db="EMBL/GenBank/DDBJ databases">
        <authorList>
            <consortium name="Lawrence Berkeley National Laboratory"/>
            <person name="Steindorff A."/>
            <person name="Hensen N."/>
            <person name="Bonometti L."/>
            <person name="Westerberg I."/>
            <person name="Brannstrom I.O."/>
            <person name="Guillou S."/>
            <person name="Cros-Aarteil S."/>
            <person name="Calhoun S."/>
            <person name="Haridas S."/>
            <person name="Kuo A."/>
            <person name="Mondo S."/>
            <person name="Pangilinan J."/>
            <person name="Riley R."/>
            <person name="Labutti K."/>
            <person name="Andreopoulos B."/>
            <person name="Lipzen A."/>
            <person name="Chen C."/>
            <person name="Yanf M."/>
            <person name="Daum C."/>
            <person name="Ng V."/>
            <person name="Clum A."/>
            <person name="Ohm R."/>
            <person name="Martin F."/>
            <person name="Silar P."/>
            <person name="Natvig D."/>
            <person name="Lalanne C."/>
            <person name="Gautier V."/>
            <person name="Ament-Velasquez S.L."/>
            <person name="Kruys A."/>
            <person name="Hutchinson M.I."/>
            <person name="Powell A.J."/>
            <person name="Barry K."/>
            <person name="Miller A.N."/>
            <person name="Grigoriev I.V."/>
            <person name="Debuchy R."/>
            <person name="Gladieux P."/>
            <person name="Thoren M.H."/>
            <person name="Johannesson H."/>
        </authorList>
    </citation>
    <scope>NUCLEOTIDE SEQUENCE</scope>
    <source>
        <strain evidence="2">PSN309</strain>
    </source>
</reference>
<protein>
    <recommendedName>
        <fullName evidence="1">Cyanovirin-N domain-containing protein</fullName>
    </recommendedName>
</protein>
<feature type="domain" description="Cyanovirin-N" evidence="1">
    <location>
        <begin position="68"/>
        <end position="178"/>
    </location>
</feature>
<proteinExistence type="predicted"/>
<organism evidence="2 3">
    <name type="scientific">Podospora australis</name>
    <dbReference type="NCBI Taxonomy" id="1536484"/>
    <lineage>
        <taxon>Eukaryota</taxon>
        <taxon>Fungi</taxon>
        <taxon>Dikarya</taxon>
        <taxon>Ascomycota</taxon>
        <taxon>Pezizomycotina</taxon>
        <taxon>Sordariomycetes</taxon>
        <taxon>Sordariomycetidae</taxon>
        <taxon>Sordariales</taxon>
        <taxon>Podosporaceae</taxon>
        <taxon>Podospora</taxon>
    </lineage>
</organism>
<evidence type="ECO:0000313" key="3">
    <source>
        <dbReference type="Proteomes" id="UP001302126"/>
    </source>
</evidence>